<dbReference type="InterPro" id="IPR043502">
    <property type="entry name" value="DNA/RNA_pol_sf"/>
</dbReference>
<dbReference type="PANTHER" id="PTHR11439">
    <property type="entry name" value="GAG-POL-RELATED RETROTRANSPOSON"/>
    <property type="match status" value="1"/>
</dbReference>
<evidence type="ECO:0000313" key="2">
    <source>
        <dbReference type="EMBL" id="CAL0316471.1"/>
    </source>
</evidence>
<dbReference type="Pfam" id="PF07727">
    <property type="entry name" value="RVT_2"/>
    <property type="match status" value="1"/>
</dbReference>
<dbReference type="EMBL" id="CAXHTB010000012">
    <property type="protein sequence ID" value="CAL0316471.1"/>
    <property type="molecule type" value="Genomic_DNA"/>
</dbReference>
<proteinExistence type="predicted"/>
<dbReference type="InterPro" id="IPR013103">
    <property type="entry name" value="RVT_2"/>
</dbReference>
<feature type="domain" description="Reverse transcriptase Ty1/copia-type" evidence="1">
    <location>
        <begin position="11"/>
        <end position="258"/>
    </location>
</feature>
<dbReference type="Proteomes" id="UP001497480">
    <property type="component" value="Unassembled WGS sequence"/>
</dbReference>
<name>A0AAV1X5J7_LUPLU</name>
<gene>
    <name evidence="2" type="ORF">LLUT_LOCUS17531</name>
</gene>
<evidence type="ECO:0000259" key="1">
    <source>
        <dbReference type="Pfam" id="PF07727"/>
    </source>
</evidence>
<protein>
    <recommendedName>
        <fullName evidence="1">Reverse transcriptase Ty1/copia-type domain-containing protein</fullName>
    </recommendedName>
</protein>
<evidence type="ECO:0000313" key="3">
    <source>
        <dbReference type="Proteomes" id="UP001497480"/>
    </source>
</evidence>
<comment type="caution">
    <text evidence="2">The sequence shown here is derived from an EMBL/GenBank/DDBJ whole genome shotgun (WGS) entry which is preliminary data.</text>
</comment>
<sequence length="377" mass="43863">MNEEIESLHKNGTWALTELPEGKRPLRCKWIYKKKDGIPGVEDPRCKARLVVKGFNQKEGIDFNEIFSPVVRHTSIRVLLAFVALFDLELEQLDVKTAFLHGELEEEIYMEQPEGFIVPDKEHLVCRLKKSLYGLKQAPRQWYMRFDSFMIGQGYCRSQFDDCIYFQKFPNESFIYLLLYVDDMLIASRDKSLIRKLKIQLNNEFEMKELGAAKKILGMEIHRDRQAGKLFLSQEKYIERVLERFNMNNCKPVSTPLAAHFKLSLDICPHTEEEMERMSHIPYASAVGSLMYAMVCTRPDLAYDVSMVSRYMHNPGKDHWSAVKWIFRYLKGTSGIGLVFDRNKATTDDVVGYVDSDYGGDIDRRRSLSVHCCIIYD</sequence>
<organism evidence="2 3">
    <name type="scientific">Lupinus luteus</name>
    <name type="common">European yellow lupine</name>
    <dbReference type="NCBI Taxonomy" id="3873"/>
    <lineage>
        <taxon>Eukaryota</taxon>
        <taxon>Viridiplantae</taxon>
        <taxon>Streptophyta</taxon>
        <taxon>Embryophyta</taxon>
        <taxon>Tracheophyta</taxon>
        <taxon>Spermatophyta</taxon>
        <taxon>Magnoliopsida</taxon>
        <taxon>eudicotyledons</taxon>
        <taxon>Gunneridae</taxon>
        <taxon>Pentapetalae</taxon>
        <taxon>rosids</taxon>
        <taxon>fabids</taxon>
        <taxon>Fabales</taxon>
        <taxon>Fabaceae</taxon>
        <taxon>Papilionoideae</taxon>
        <taxon>50 kb inversion clade</taxon>
        <taxon>genistoids sensu lato</taxon>
        <taxon>core genistoids</taxon>
        <taxon>Genisteae</taxon>
        <taxon>Lupinus</taxon>
    </lineage>
</organism>
<dbReference type="SUPFAM" id="SSF56672">
    <property type="entry name" value="DNA/RNA polymerases"/>
    <property type="match status" value="1"/>
</dbReference>
<reference evidence="2 3" key="1">
    <citation type="submission" date="2024-03" db="EMBL/GenBank/DDBJ databases">
        <authorList>
            <person name="Martinez-Hernandez J."/>
        </authorList>
    </citation>
    <scope>NUCLEOTIDE SEQUENCE [LARGE SCALE GENOMIC DNA]</scope>
</reference>
<accession>A0AAV1X5J7</accession>
<keyword evidence="3" id="KW-1185">Reference proteome</keyword>
<dbReference type="AlphaFoldDB" id="A0AAV1X5J7"/>